<dbReference type="EMBL" id="CM003103">
    <property type="protein sequence ID" value="KUI70571.1"/>
    <property type="molecule type" value="Genomic_DNA"/>
</dbReference>
<gene>
    <name evidence="1" type="ORF">VM1G_11690</name>
</gene>
<dbReference type="InterPro" id="IPR036188">
    <property type="entry name" value="FAD/NAD-bd_sf"/>
</dbReference>
<sequence length="134" mass="14926">MGGRKWSTLTGILADRKAREVDVALHVARQLLRISHQVTLYTHNHRELNKKLSEAHKAAPAPITVDVMKTTKLIKNPEHAQVIFHFKGRTSKSGAFLTHKSKTKLELPERAAGEFTKQGGTYRINIAIGQIPAT</sequence>
<protein>
    <submittedName>
        <fullName evidence="1">Uncharacterized protein</fullName>
    </submittedName>
</protein>
<dbReference type="SMR" id="A0A194W216"/>
<keyword evidence="2" id="KW-1185">Reference proteome</keyword>
<dbReference type="Proteomes" id="UP000078559">
    <property type="component" value="Chromosome 6"/>
</dbReference>
<name>A0A194W216_CYTMA</name>
<reference evidence="1" key="1">
    <citation type="submission" date="2014-12" db="EMBL/GenBank/DDBJ databases">
        <title>Genome Sequence of Valsa Canker Pathogens Uncovers a Specific Adaption of Colonization on Woody Bark.</title>
        <authorList>
            <person name="Yin Z."/>
            <person name="Liu H."/>
            <person name="Gao X."/>
            <person name="Li Z."/>
            <person name="Song N."/>
            <person name="Ke X."/>
            <person name="Dai Q."/>
            <person name="Wu Y."/>
            <person name="Sun Y."/>
            <person name="Xu J.-R."/>
            <person name="Kang Z.K."/>
            <person name="Wang L."/>
            <person name="Huang L."/>
        </authorList>
    </citation>
    <scope>NUCLEOTIDE SEQUENCE [LARGE SCALE GENOMIC DNA]</scope>
    <source>
        <strain evidence="1">03-8</strain>
    </source>
</reference>
<dbReference type="Gene3D" id="3.50.50.60">
    <property type="entry name" value="FAD/NAD(P)-binding domain"/>
    <property type="match status" value="1"/>
</dbReference>
<evidence type="ECO:0000313" key="1">
    <source>
        <dbReference type="EMBL" id="KUI70571.1"/>
    </source>
</evidence>
<dbReference type="AlphaFoldDB" id="A0A194W216"/>
<proteinExistence type="predicted"/>
<accession>A0A194W216</accession>
<dbReference type="OrthoDB" id="184880at2759"/>
<organism evidence="1 2">
    <name type="scientific">Cytospora mali</name>
    <name type="common">Apple Valsa canker fungus</name>
    <name type="synonym">Valsa mali</name>
    <dbReference type="NCBI Taxonomy" id="578113"/>
    <lineage>
        <taxon>Eukaryota</taxon>
        <taxon>Fungi</taxon>
        <taxon>Dikarya</taxon>
        <taxon>Ascomycota</taxon>
        <taxon>Pezizomycotina</taxon>
        <taxon>Sordariomycetes</taxon>
        <taxon>Sordariomycetidae</taxon>
        <taxon>Diaporthales</taxon>
        <taxon>Cytosporaceae</taxon>
        <taxon>Cytospora</taxon>
    </lineage>
</organism>
<evidence type="ECO:0000313" key="2">
    <source>
        <dbReference type="Proteomes" id="UP000078559"/>
    </source>
</evidence>